<keyword evidence="4" id="KW-0175">Coiled coil</keyword>
<evidence type="ECO:0000256" key="1">
    <source>
        <dbReference type="ARBA" id="ARBA00004123"/>
    </source>
</evidence>
<dbReference type="InParanoid" id="A0A4Q1BVF0"/>
<accession>A0A4Q1BVF0</accession>
<feature type="compositionally biased region" description="Low complexity" evidence="5">
    <location>
        <begin position="1344"/>
        <end position="1365"/>
    </location>
</feature>
<sequence>MFTGNSFGALAMESDDSAGPSFTQPEGDEVDVDYLKLVKTNHDVNLRVSDKVDLNGLPQHTNLIAVSNGLGLLIVGSNFDVKIHRLQDVHKELEGSAKDASPVCEPLVILSLHARPVWIRLAMDETRLVVATANGSGLFLWRLMDVMNGNTNPYHIFTSNIPSLLSDVIPNPSPPAANETLSHYVLLLTDQGFVIIDIEACQMSAPLPGQFTCASWSVKGKQMVCGTASGTLVQYTPEGVEKAAIPSPPDLDPSFRPTFVHWLETDLFLVCYASSGALPDDPLEVFIIHRQKSNFTYTKFFDPLNSMGVPGRSGAHRHFVSLSSWGDKTRHLSFMMSGLASEIAVMRGEYAAEKEPPKWEVLILEETARGIMPAAKEGLTEDTSCLGLALDLTSQKVVRRGIVAGEDKPDLSPVPRLLAYSQEGFIVSFDIQFDDVPQYPGMISPQAIGSSSSLDNASMTQVTSATSPVPSTEVKPTFGFSGFGSGSSVFGSPATPTRSPQPASTTPTAFGQTSTTTPFGIPTKPVAFGASTFGQPATATSTTATASAIGTPSNPNAFAATTPSAFGTSSKPTAFASPAFGQSSSPAFGQTTFGQSTTPATFGKSAFGSSTPSVTPSAFGQSSTPAAFGAPAFGSPKTSSSTPSAFGQPSQLSASPAPAFGTPASTSLGFGAFGSPKPSASSAPAFGFGTSAFGSSTAGTSKPTVTPFGTGGSFGTTSAFGSNSAFGVKPPDPPSEPPKPSFSGFGAQPTLADDPDSPPVQGTFGLGGFGSALETSSVVPGLEDSPPTSPLGGRSKPSGLDDSPPPSPPLQPVKPSGSSITASFIKPSTAFATPSSFGVFGQVAQAKPAFPTSSTPAAFSAPPVTTTVSSSSGAPAFGQSSTIRVPSTASAFGSSAFGQSSVPKASAFGQAPSSGGSGNVAGGFSAFSAKPMGSSETSSATGGFGGFAAKSGGASAFGNVTTGGSFASLLGGKTEEKSKAGKDAITAVTPEPTTPAFSFKSPEAEIKVENPTTPLFSFKTEKSSDPPSQPNLFTSPVISTASSAKPGTHIPPSSHSGHEESVTSPVVPPAGENKTEDSFPIVGSTNQAGPQSDKLTVPAFSFKPSQEGQTTFPSPFKTLPPTTPLFSSGPSSTSTEPTSSPIPRVETPEIPKITSPPIEVIETPDGAATFSDPLIIEATAEFSDFEGSEETEDQDQEVDEISEGQSEYSEEFNEGEVNEEEDEDHGYATEDYEEETEGDEGVSPELSTPVESPLKHPEPARLPTSFFGSNQTSQSSQPSLLSRLSPAPSSEEHSSTPEAVPPLFSLPTSQATSFSTPSSTQVKSETPASSTKPSLFFGLPGFGTAASTSTSPAPSTSTPLSSKPSFVFKHAAKTSSPLGTHPPQSASDVNLSPEKPAPFGGLGLGKPPAKPVFTPLAPPSTSSLDKPVTSVFSTKPSSPATTSTAQTPTKQSSSLAKSGAITPTAPSQSKTDGREVVTFKTPPRPKIPASVDQPPPKTESLATLLDFLITDLQEGLNKLRHSLESRDKYHKSLSGPSIEPLTLDTIANYKELPFSSLDQVKDVVEQLSEKLEKLRNEEGDVNVELGLLQAGMLRSDMRIGQAEKFLKARQDPAFASAMQVRELNPQQSEAQIRVRKSVQSVEHRLDELESLIAGLKRKDRHSISTPALERVQRSVRNVDAAIRSRQETIEDLSHRISSMRLNTPTRHFGVRSSPSPFNIDNHGSPKSLSLSPSNSHLISTQPEVKVTFEPSAEMREAAERALDRATRRNDLRDRLKDLKVKEIKAERPKGKEVVMIDALPVPRLVQKSNPTQTSSIPSSLSKSDIPNTSTPGALHSKIGSGADTQAPNSRDLSGETGMGSRTNNGDKDGSKEGINLSTPSTGFGNIKLSLSLSPAELITTPTPSNRPSTRSVHHKAHERAPKLTSAFSEDNTSDVETKDKEGSVGMSDSPIRMPGGDFFTFNPPTNGPQMKEVKTPKGFFSLSGFGNTS</sequence>
<feature type="region of interest" description="Disordered" evidence="5">
    <location>
        <begin position="1898"/>
        <end position="1989"/>
    </location>
</feature>
<feature type="compositionally biased region" description="Polar residues" evidence="5">
    <location>
        <begin position="494"/>
        <end position="518"/>
    </location>
</feature>
<feature type="compositionally biased region" description="Polar residues" evidence="5">
    <location>
        <begin position="1306"/>
        <end position="1333"/>
    </location>
</feature>
<dbReference type="SUPFAM" id="SSF117289">
    <property type="entry name" value="Nucleoporin domain"/>
    <property type="match status" value="1"/>
</dbReference>
<feature type="compositionally biased region" description="Acidic residues" evidence="5">
    <location>
        <begin position="1183"/>
        <end position="1242"/>
    </location>
</feature>
<feature type="region of interest" description="Disordered" evidence="5">
    <location>
        <begin position="577"/>
        <end position="607"/>
    </location>
</feature>
<feature type="compositionally biased region" description="Polar residues" evidence="5">
    <location>
        <begin position="1373"/>
        <end position="1390"/>
    </location>
</feature>
<feature type="compositionally biased region" description="Low complexity" evidence="5">
    <location>
        <begin position="1269"/>
        <end position="1289"/>
    </location>
</feature>
<feature type="compositionally biased region" description="Low complexity" evidence="5">
    <location>
        <begin position="860"/>
        <end position="876"/>
    </location>
</feature>
<evidence type="ECO:0000313" key="8">
    <source>
        <dbReference type="Proteomes" id="UP000289152"/>
    </source>
</evidence>
<feature type="region of interest" description="Disordered" evidence="5">
    <location>
        <begin position="695"/>
        <end position="821"/>
    </location>
</feature>
<evidence type="ECO:0000313" key="7">
    <source>
        <dbReference type="EMBL" id="RXK42109.1"/>
    </source>
</evidence>
<dbReference type="FunCoup" id="A0A4Q1BVF0">
    <property type="interactions" value="14"/>
</dbReference>
<feature type="compositionally biased region" description="Polar residues" evidence="5">
    <location>
        <begin position="580"/>
        <end position="600"/>
    </location>
</feature>
<feature type="compositionally biased region" description="Low complexity" evidence="5">
    <location>
        <begin position="1110"/>
        <end position="1141"/>
    </location>
</feature>
<organism evidence="7 8">
    <name type="scientific">Tremella mesenterica</name>
    <name type="common">Jelly fungus</name>
    <dbReference type="NCBI Taxonomy" id="5217"/>
    <lineage>
        <taxon>Eukaryota</taxon>
        <taxon>Fungi</taxon>
        <taxon>Dikarya</taxon>
        <taxon>Basidiomycota</taxon>
        <taxon>Agaricomycotina</taxon>
        <taxon>Tremellomycetes</taxon>
        <taxon>Tremellales</taxon>
        <taxon>Tremellaceae</taxon>
        <taxon>Tremella</taxon>
    </lineage>
</organism>
<dbReference type="Proteomes" id="UP000289152">
    <property type="component" value="Unassembled WGS sequence"/>
</dbReference>
<keyword evidence="2" id="KW-0813">Transport</keyword>
<feature type="region of interest" description="Disordered" evidence="5">
    <location>
        <begin position="629"/>
        <end position="660"/>
    </location>
</feature>
<comment type="subcellular location">
    <subcellularLocation>
        <location evidence="1">Nucleus</location>
    </subcellularLocation>
</comment>
<name>A0A4Q1BVF0_TREME</name>
<feature type="compositionally biased region" description="Polar residues" evidence="5">
    <location>
        <begin position="1030"/>
        <end position="1055"/>
    </location>
</feature>
<evidence type="ECO:0000256" key="5">
    <source>
        <dbReference type="SAM" id="MobiDB-lite"/>
    </source>
</evidence>
<dbReference type="VEuPathDB" id="FungiDB:TREMEDRAFT_74106"/>
<feature type="compositionally biased region" description="Basic and acidic residues" evidence="5">
    <location>
        <begin position="973"/>
        <end position="982"/>
    </location>
</feature>
<evidence type="ECO:0000256" key="4">
    <source>
        <dbReference type="SAM" id="Coils"/>
    </source>
</evidence>
<feature type="region of interest" description="Disordered" evidence="5">
    <location>
        <begin position="903"/>
        <end position="945"/>
    </location>
</feature>
<feature type="compositionally biased region" description="Low complexity" evidence="5">
    <location>
        <begin position="933"/>
        <end position="945"/>
    </location>
</feature>
<feature type="region of interest" description="Disordered" evidence="5">
    <location>
        <begin position="851"/>
        <end position="879"/>
    </location>
</feature>
<feature type="compositionally biased region" description="Low complexity" evidence="5">
    <location>
        <begin position="1899"/>
        <end position="1910"/>
    </location>
</feature>
<dbReference type="InterPro" id="IPR015943">
    <property type="entry name" value="WD40/YVTN_repeat-like_dom_sf"/>
</dbReference>
<keyword evidence="8" id="KW-1185">Reference proteome</keyword>
<keyword evidence="3" id="KW-0539">Nucleus</keyword>
<dbReference type="Gene3D" id="2.130.10.10">
    <property type="entry name" value="YVTN repeat-like/Quinoprotein amine dehydrogenase"/>
    <property type="match status" value="1"/>
</dbReference>
<feature type="compositionally biased region" description="Pro residues" evidence="5">
    <location>
        <begin position="730"/>
        <end position="740"/>
    </location>
</feature>
<feature type="region of interest" description="Disordered" evidence="5">
    <location>
        <begin position="1805"/>
        <end position="1881"/>
    </location>
</feature>
<feature type="compositionally biased region" description="Pro residues" evidence="5">
    <location>
        <begin position="803"/>
        <end position="812"/>
    </location>
</feature>
<feature type="region of interest" description="Disordered" evidence="5">
    <location>
        <begin position="489"/>
        <end position="523"/>
    </location>
</feature>
<feature type="domain" description="Nucleoporin Nup159/Nup146 N-terminal" evidence="6">
    <location>
        <begin position="59"/>
        <end position="425"/>
    </location>
</feature>
<evidence type="ECO:0000256" key="2">
    <source>
        <dbReference type="ARBA" id="ARBA00022448"/>
    </source>
</evidence>
<feature type="compositionally biased region" description="Low complexity" evidence="5">
    <location>
        <begin position="1433"/>
        <end position="1454"/>
    </location>
</feature>
<dbReference type="STRING" id="5217.A0A4Q1BVF0"/>
<feature type="compositionally biased region" description="Polar residues" evidence="5">
    <location>
        <begin position="1842"/>
        <end position="1851"/>
    </location>
</feature>
<evidence type="ECO:0000256" key="3">
    <source>
        <dbReference type="ARBA" id="ARBA00023242"/>
    </source>
</evidence>
<dbReference type="GO" id="GO:0005634">
    <property type="term" value="C:nucleus"/>
    <property type="evidence" value="ECO:0007669"/>
    <property type="project" value="UniProtKB-SubCell"/>
</dbReference>
<feature type="compositionally biased region" description="Low complexity" evidence="5">
    <location>
        <begin position="1724"/>
        <end position="1736"/>
    </location>
</feature>
<reference evidence="7 8" key="1">
    <citation type="submission" date="2016-06" db="EMBL/GenBank/DDBJ databases">
        <title>Evolution of pathogenesis and genome organization in the Tremellales.</title>
        <authorList>
            <person name="Cuomo C."/>
            <person name="Litvintseva A."/>
            <person name="Heitman J."/>
            <person name="Chen Y."/>
            <person name="Sun S."/>
            <person name="Springer D."/>
            <person name="Dromer F."/>
            <person name="Young S."/>
            <person name="Zeng Q."/>
            <person name="Chapman S."/>
            <person name="Gujja S."/>
            <person name="Saif S."/>
            <person name="Birren B."/>
        </authorList>
    </citation>
    <scope>NUCLEOTIDE SEQUENCE [LARGE SCALE GENOMIC DNA]</scope>
    <source>
        <strain evidence="7 8">ATCC 28783</strain>
    </source>
</reference>
<feature type="coiled-coil region" evidence="4">
    <location>
        <begin position="1557"/>
        <end position="1584"/>
    </location>
</feature>
<comment type="caution">
    <text evidence="7">The sequence shown here is derived from an EMBL/GenBank/DDBJ whole genome shotgun (WGS) entry which is preliminary data.</text>
</comment>
<dbReference type="OrthoDB" id="248320at2759"/>
<proteinExistence type="predicted"/>
<feature type="compositionally biased region" description="Polar residues" evidence="5">
    <location>
        <begin position="1083"/>
        <end position="1094"/>
    </location>
</feature>
<dbReference type="InterPro" id="IPR039462">
    <property type="entry name" value="Nup159/Nup146_N"/>
</dbReference>
<feature type="region of interest" description="Disordered" evidence="5">
    <location>
        <begin position="965"/>
        <end position="1498"/>
    </location>
</feature>
<feature type="region of interest" description="Disordered" evidence="5">
    <location>
        <begin position="1709"/>
        <end position="1736"/>
    </location>
</feature>
<evidence type="ECO:0000259" key="6">
    <source>
        <dbReference type="Pfam" id="PF16755"/>
    </source>
</evidence>
<feature type="compositionally biased region" description="Polar residues" evidence="5">
    <location>
        <begin position="636"/>
        <end position="654"/>
    </location>
</feature>
<feature type="compositionally biased region" description="Low complexity" evidence="5">
    <location>
        <begin position="1814"/>
        <end position="1823"/>
    </location>
</feature>
<dbReference type="Pfam" id="PF16755">
    <property type="entry name" value="Beta-prop_NUP159_NUP214"/>
    <property type="match status" value="1"/>
</dbReference>
<protein>
    <recommendedName>
        <fullName evidence="6">Nucleoporin Nup159/Nup146 N-terminal domain-containing protein</fullName>
    </recommendedName>
</protein>
<gene>
    <name evidence="7" type="ORF">M231_00466</name>
</gene>
<dbReference type="EMBL" id="SDIL01000003">
    <property type="protein sequence ID" value="RXK42109.1"/>
    <property type="molecule type" value="Genomic_DNA"/>
</dbReference>